<dbReference type="Proteomes" id="UP000186744">
    <property type="component" value="Unassembled WGS sequence"/>
</dbReference>
<organism evidence="2 3">
    <name type="scientific">Chryseobacterium ureilyticum</name>
    <dbReference type="NCBI Taxonomy" id="373668"/>
    <lineage>
        <taxon>Bacteria</taxon>
        <taxon>Pseudomonadati</taxon>
        <taxon>Bacteroidota</taxon>
        <taxon>Flavobacteriia</taxon>
        <taxon>Flavobacteriales</taxon>
        <taxon>Weeksellaceae</taxon>
        <taxon>Chryseobacterium group</taxon>
        <taxon>Chryseobacterium</taxon>
    </lineage>
</organism>
<dbReference type="EMBL" id="FTOL01000004">
    <property type="protein sequence ID" value="SIT05566.1"/>
    <property type="molecule type" value="Genomic_DNA"/>
</dbReference>
<keyword evidence="3" id="KW-1185">Reference proteome</keyword>
<protein>
    <submittedName>
        <fullName evidence="2">Uncharacterized protein</fullName>
    </submittedName>
</protein>
<evidence type="ECO:0000313" key="3">
    <source>
        <dbReference type="Proteomes" id="UP000186744"/>
    </source>
</evidence>
<evidence type="ECO:0000313" key="2">
    <source>
        <dbReference type="EMBL" id="SIT05566.1"/>
    </source>
</evidence>
<sequence>MKKLIYTFLILSSATLFAQKKLAVAGDIIGTTELFDSEKKAMHLSKTYTSAANLPVNLQKFSTAFPQGITEYKFKNGGLGRDKLTFQQINRQYNIPENNTVFLDGHEFTDAKTQIFAEIVGKIEVKDYNGNKTLYISTSN</sequence>
<proteinExistence type="predicted"/>
<evidence type="ECO:0000256" key="1">
    <source>
        <dbReference type="SAM" id="SignalP"/>
    </source>
</evidence>
<keyword evidence="1" id="KW-0732">Signal</keyword>
<name>A0A1N7P4V4_9FLAO</name>
<feature type="signal peptide" evidence="1">
    <location>
        <begin position="1"/>
        <end position="18"/>
    </location>
</feature>
<accession>A0A1N7P4V4</accession>
<dbReference type="AlphaFoldDB" id="A0A1N7P4V4"/>
<dbReference type="OrthoDB" id="1272742at2"/>
<reference evidence="3" key="1">
    <citation type="submission" date="2017-01" db="EMBL/GenBank/DDBJ databases">
        <authorList>
            <person name="Varghese N."/>
            <person name="Submissions S."/>
        </authorList>
    </citation>
    <scope>NUCLEOTIDE SEQUENCE [LARGE SCALE GENOMIC DNA]</scope>
    <source>
        <strain evidence="3">DSM 18017</strain>
    </source>
</reference>
<feature type="chain" id="PRO_5012026421" evidence="1">
    <location>
        <begin position="19"/>
        <end position="140"/>
    </location>
</feature>
<gene>
    <name evidence="2" type="ORF">SAMN05421786_104381</name>
</gene>
<dbReference type="RefSeq" id="WP_076552609.1">
    <property type="nucleotide sequence ID" value="NZ_FTOL01000004.1"/>
</dbReference>